<protein>
    <submittedName>
        <fullName evidence="3">RWD domain-containing protein</fullName>
    </submittedName>
</protein>
<accession>A0A183D9Z4</accession>
<evidence type="ECO:0000313" key="1">
    <source>
        <dbReference type="EMBL" id="VDK51183.1"/>
    </source>
</evidence>
<reference evidence="3" key="1">
    <citation type="submission" date="2016-06" db="UniProtKB">
        <authorList>
            <consortium name="WormBaseParasite"/>
        </authorList>
    </citation>
    <scope>IDENTIFICATION</scope>
</reference>
<gene>
    <name evidence="1" type="ORF">GPUH_LOCUS5532</name>
</gene>
<evidence type="ECO:0000313" key="3">
    <source>
        <dbReference type="WBParaSite" id="GPUH_0000554201-mRNA-1"/>
    </source>
</evidence>
<sequence>KEKIKERLLAEATQYAGTAVTFTLIEYVRENFEELTKDQIDIVEDHETKEESIEKQDSDDDVQNVIGGTKKLQMTKAQ</sequence>
<dbReference type="AlphaFoldDB" id="A0A183D9Z4"/>
<keyword evidence="2" id="KW-1185">Reference proteome</keyword>
<evidence type="ECO:0000313" key="2">
    <source>
        <dbReference type="Proteomes" id="UP000271098"/>
    </source>
</evidence>
<organism evidence="3">
    <name type="scientific">Gongylonema pulchrum</name>
    <dbReference type="NCBI Taxonomy" id="637853"/>
    <lineage>
        <taxon>Eukaryota</taxon>
        <taxon>Metazoa</taxon>
        <taxon>Ecdysozoa</taxon>
        <taxon>Nematoda</taxon>
        <taxon>Chromadorea</taxon>
        <taxon>Rhabditida</taxon>
        <taxon>Spirurina</taxon>
        <taxon>Spiruromorpha</taxon>
        <taxon>Spiruroidea</taxon>
        <taxon>Gongylonematidae</taxon>
        <taxon>Gongylonema</taxon>
    </lineage>
</organism>
<dbReference type="EMBL" id="UYRT01011881">
    <property type="protein sequence ID" value="VDK51183.1"/>
    <property type="molecule type" value="Genomic_DNA"/>
</dbReference>
<proteinExistence type="predicted"/>
<name>A0A183D9Z4_9BILA</name>
<dbReference type="OrthoDB" id="10045773at2759"/>
<dbReference type="Proteomes" id="UP000271098">
    <property type="component" value="Unassembled WGS sequence"/>
</dbReference>
<reference evidence="1 2" key="2">
    <citation type="submission" date="2018-11" db="EMBL/GenBank/DDBJ databases">
        <authorList>
            <consortium name="Pathogen Informatics"/>
        </authorList>
    </citation>
    <scope>NUCLEOTIDE SEQUENCE [LARGE SCALE GENOMIC DNA]</scope>
</reference>
<dbReference type="WBParaSite" id="GPUH_0000554201-mRNA-1">
    <property type="protein sequence ID" value="GPUH_0000554201-mRNA-1"/>
    <property type="gene ID" value="GPUH_0000554201"/>
</dbReference>